<organism evidence="2 3">
    <name type="scientific">Dibothriocephalus latus</name>
    <name type="common">Fish tapeworm</name>
    <name type="synonym">Diphyllobothrium latum</name>
    <dbReference type="NCBI Taxonomy" id="60516"/>
    <lineage>
        <taxon>Eukaryota</taxon>
        <taxon>Metazoa</taxon>
        <taxon>Spiralia</taxon>
        <taxon>Lophotrochozoa</taxon>
        <taxon>Platyhelminthes</taxon>
        <taxon>Cestoda</taxon>
        <taxon>Eucestoda</taxon>
        <taxon>Diphyllobothriidea</taxon>
        <taxon>Diphyllobothriidae</taxon>
        <taxon>Dibothriocephalus</taxon>
    </lineage>
</organism>
<dbReference type="PANTHER" id="PTHR43157">
    <property type="entry name" value="PHOSPHATIDYLINOSITOL-GLYCAN BIOSYNTHESIS CLASS F PROTEIN-RELATED"/>
    <property type="match status" value="1"/>
</dbReference>
<dbReference type="GO" id="GO:0016491">
    <property type="term" value="F:oxidoreductase activity"/>
    <property type="evidence" value="ECO:0007669"/>
    <property type="project" value="UniProtKB-KW"/>
</dbReference>
<dbReference type="InterPro" id="IPR036291">
    <property type="entry name" value="NAD(P)-bd_dom_sf"/>
</dbReference>
<evidence type="ECO:0008006" key="4">
    <source>
        <dbReference type="Google" id="ProtNLM"/>
    </source>
</evidence>
<sequence>MKILVSTTENIASFYDQIDTTDMNLRGKKYGRWKAYSQSKLANVIHARQLAQRHKDEGIIAVSVHPGVVKTELYKGRFVSSLTRKTLHFTVHLLLLLHERDSRPFMKNEWEGAQTTVYAVLAPDLENGGYYADCAPASINRQAQDDSICAKVWEMSCKTVGLDSPDN</sequence>
<dbReference type="Gene3D" id="3.40.50.720">
    <property type="entry name" value="NAD(P)-binding Rossmann-like Domain"/>
    <property type="match status" value="1"/>
</dbReference>
<protein>
    <recommendedName>
        <fullName evidence="4">Retinol dehydrogenase 14</fullName>
    </recommendedName>
</protein>
<dbReference type="OrthoDB" id="191139at2759"/>
<keyword evidence="3" id="KW-1185">Reference proteome</keyword>
<accession>A0A3P7NGM2</accession>
<dbReference type="Proteomes" id="UP000281553">
    <property type="component" value="Unassembled WGS sequence"/>
</dbReference>
<evidence type="ECO:0000313" key="2">
    <source>
        <dbReference type="EMBL" id="VDN33737.1"/>
    </source>
</evidence>
<dbReference type="PANTHER" id="PTHR43157:SF27">
    <property type="entry name" value="RETINOL DEHYDROGENASE 12, LIKE"/>
    <property type="match status" value="1"/>
</dbReference>
<dbReference type="AlphaFoldDB" id="A0A3P7NGM2"/>
<name>A0A3P7NGM2_DIBLA</name>
<evidence type="ECO:0000256" key="1">
    <source>
        <dbReference type="ARBA" id="ARBA00023002"/>
    </source>
</evidence>
<keyword evidence="1" id="KW-0560">Oxidoreductase</keyword>
<evidence type="ECO:0000313" key="3">
    <source>
        <dbReference type="Proteomes" id="UP000281553"/>
    </source>
</evidence>
<proteinExistence type="predicted"/>
<dbReference type="EMBL" id="UYRU01084179">
    <property type="protein sequence ID" value="VDN33737.1"/>
    <property type="molecule type" value="Genomic_DNA"/>
</dbReference>
<dbReference type="SUPFAM" id="SSF51735">
    <property type="entry name" value="NAD(P)-binding Rossmann-fold domains"/>
    <property type="match status" value="1"/>
</dbReference>
<gene>
    <name evidence="2" type="ORF">DILT_LOCUS16319</name>
</gene>
<reference evidence="2 3" key="1">
    <citation type="submission" date="2018-11" db="EMBL/GenBank/DDBJ databases">
        <authorList>
            <consortium name="Pathogen Informatics"/>
        </authorList>
    </citation>
    <scope>NUCLEOTIDE SEQUENCE [LARGE SCALE GENOMIC DNA]</scope>
</reference>